<organism evidence="3 4">
    <name type="scientific">Paralvinella palmiformis</name>
    <dbReference type="NCBI Taxonomy" id="53620"/>
    <lineage>
        <taxon>Eukaryota</taxon>
        <taxon>Metazoa</taxon>
        <taxon>Spiralia</taxon>
        <taxon>Lophotrochozoa</taxon>
        <taxon>Annelida</taxon>
        <taxon>Polychaeta</taxon>
        <taxon>Sedentaria</taxon>
        <taxon>Canalipalpata</taxon>
        <taxon>Terebellida</taxon>
        <taxon>Terebelliformia</taxon>
        <taxon>Alvinellidae</taxon>
        <taxon>Paralvinella</taxon>
    </lineage>
</organism>
<evidence type="ECO:0000313" key="4">
    <source>
        <dbReference type="Proteomes" id="UP001208570"/>
    </source>
</evidence>
<keyword evidence="2" id="KW-0812">Transmembrane</keyword>
<reference evidence="3" key="1">
    <citation type="journal article" date="2023" name="Mol. Biol. Evol.">
        <title>Third-Generation Sequencing Reveals the Adaptive Role of the Epigenome in Three Deep-Sea Polychaetes.</title>
        <authorList>
            <person name="Perez M."/>
            <person name="Aroh O."/>
            <person name="Sun Y."/>
            <person name="Lan Y."/>
            <person name="Juniper S.K."/>
            <person name="Young C.R."/>
            <person name="Angers B."/>
            <person name="Qian P.Y."/>
        </authorList>
    </citation>
    <scope>NUCLEOTIDE SEQUENCE</scope>
    <source>
        <strain evidence="3">P08H-3</strain>
    </source>
</reference>
<proteinExistence type="predicted"/>
<keyword evidence="2" id="KW-0472">Membrane</keyword>
<gene>
    <name evidence="3" type="ORF">LSH36_755g00001</name>
</gene>
<evidence type="ECO:0000256" key="1">
    <source>
        <dbReference type="SAM" id="MobiDB-lite"/>
    </source>
</evidence>
<feature type="transmembrane region" description="Helical" evidence="2">
    <location>
        <begin position="179"/>
        <end position="196"/>
    </location>
</feature>
<dbReference type="Proteomes" id="UP001208570">
    <property type="component" value="Unassembled WGS sequence"/>
</dbReference>
<feature type="region of interest" description="Disordered" evidence="1">
    <location>
        <begin position="1"/>
        <end position="52"/>
    </location>
</feature>
<protein>
    <submittedName>
        <fullName evidence="3">Uncharacterized protein</fullName>
    </submittedName>
</protein>
<evidence type="ECO:0000256" key="2">
    <source>
        <dbReference type="SAM" id="Phobius"/>
    </source>
</evidence>
<comment type="caution">
    <text evidence="3">The sequence shown here is derived from an EMBL/GenBank/DDBJ whole genome shotgun (WGS) entry which is preliminary data.</text>
</comment>
<feature type="compositionally biased region" description="Acidic residues" evidence="1">
    <location>
        <begin position="29"/>
        <end position="38"/>
    </location>
</feature>
<evidence type="ECO:0000313" key="3">
    <source>
        <dbReference type="EMBL" id="KAK2144458.1"/>
    </source>
</evidence>
<dbReference type="EMBL" id="JAODUP010000755">
    <property type="protein sequence ID" value="KAK2144458.1"/>
    <property type="molecule type" value="Genomic_DNA"/>
</dbReference>
<name>A0AAD9MUD7_9ANNE</name>
<feature type="transmembrane region" description="Helical" evidence="2">
    <location>
        <begin position="153"/>
        <end position="172"/>
    </location>
</feature>
<accession>A0AAD9MUD7</accession>
<sequence>MAKEGKDKDDVAIKSKNGTNLPEQKEVLQEDTYEDLPDGEEHSDSQTSAKRQIKSTNKFAAFRQMNTDSSRDLKKPIDIDEVTVATKVDRSAYLTEAEHSKLDNSRERERFTWSFDDTEQRHLVTEEENVNDFVKPVLVDKSEKIIRRVCRDIFGGLYLVLSPIFLFILEFVRFLAQDITNAIVIRLIAIIGDFVIKPLLATLYNSFLLPALTFTWNIFDLIRKTMVPLFEILRSVAELMVRILGAIRLVHVVYTSPMPGINRMQHV</sequence>
<keyword evidence="4" id="KW-1185">Reference proteome</keyword>
<dbReference type="AlphaFoldDB" id="A0AAD9MUD7"/>
<feature type="compositionally biased region" description="Basic and acidic residues" evidence="1">
    <location>
        <begin position="1"/>
        <end position="13"/>
    </location>
</feature>
<keyword evidence="2" id="KW-1133">Transmembrane helix</keyword>